<protein>
    <submittedName>
        <fullName evidence="1">Uncharacterized protein</fullName>
    </submittedName>
</protein>
<sequence>MIYIAKESLDTNSNESQFITHVFLYCRAKRLIWVRTRYHISKRDIYNTKAAMQRRENARIPVSNHTHAIESSRAAKSVQCSSGSVAPISLIIIRSIKRYTRRAREGGRGIEIIDRDLVGEGAPLYVNIYKSDNASALAGAPHVFRHKIHSTLDEMSGTTAVTHIDDARARASKSFARLPLRFLRSLSYTLRAACCTTATSPFV</sequence>
<dbReference type="Proteomes" id="UP001627154">
    <property type="component" value="Unassembled WGS sequence"/>
</dbReference>
<proteinExistence type="predicted"/>
<comment type="caution">
    <text evidence="1">The sequence shown here is derived from an EMBL/GenBank/DDBJ whole genome shotgun (WGS) entry which is preliminary data.</text>
</comment>
<evidence type="ECO:0000313" key="1">
    <source>
        <dbReference type="EMBL" id="KAL3395853.1"/>
    </source>
</evidence>
<name>A0ABD2WTH0_9HYME</name>
<dbReference type="AlphaFoldDB" id="A0ABD2WTH0"/>
<evidence type="ECO:0000313" key="2">
    <source>
        <dbReference type="Proteomes" id="UP001627154"/>
    </source>
</evidence>
<organism evidence="1 2">
    <name type="scientific">Trichogramma kaykai</name>
    <dbReference type="NCBI Taxonomy" id="54128"/>
    <lineage>
        <taxon>Eukaryota</taxon>
        <taxon>Metazoa</taxon>
        <taxon>Ecdysozoa</taxon>
        <taxon>Arthropoda</taxon>
        <taxon>Hexapoda</taxon>
        <taxon>Insecta</taxon>
        <taxon>Pterygota</taxon>
        <taxon>Neoptera</taxon>
        <taxon>Endopterygota</taxon>
        <taxon>Hymenoptera</taxon>
        <taxon>Apocrita</taxon>
        <taxon>Proctotrupomorpha</taxon>
        <taxon>Chalcidoidea</taxon>
        <taxon>Trichogrammatidae</taxon>
        <taxon>Trichogramma</taxon>
    </lineage>
</organism>
<keyword evidence="2" id="KW-1185">Reference proteome</keyword>
<reference evidence="1 2" key="1">
    <citation type="journal article" date="2024" name="bioRxiv">
        <title>A reference genome for Trichogramma kaykai: A tiny desert-dwelling parasitoid wasp with competing sex-ratio distorters.</title>
        <authorList>
            <person name="Culotta J."/>
            <person name="Lindsey A.R."/>
        </authorList>
    </citation>
    <scope>NUCLEOTIDE SEQUENCE [LARGE SCALE GENOMIC DNA]</scope>
    <source>
        <strain evidence="1 2">KSX58</strain>
    </source>
</reference>
<dbReference type="EMBL" id="JBJJXI010000077">
    <property type="protein sequence ID" value="KAL3395853.1"/>
    <property type="molecule type" value="Genomic_DNA"/>
</dbReference>
<gene>
    <name evidence="1" type="ORF">TKK_010163</name>
</gene>
<accession>A0ABD2WTH0</accession>